<dbReference type="InterPro" id="IPR029494">
    <property type="entry name" value="DarT"/>
</dbReference>
<dbReference type="PROSITE" id="PS52018">
    <property type="entry name" value="DART"/>
    <property type="match status" value="1"/>
</dbReference>
<feature type="domain" description="DarT" evidence="7">
    <location>
        <begin position="1"/>
        <end position="207"/>
    </location>
</feature>
<dbReference type="RefSeq" id="WP_248436438.1">
    <property type="nucleotide sequence ID" value="NZ_CP096205.1"/>
</dbReference>
<comment type="caution">
    <text evidence="6">Lacks conserved residue(s) required for the propagation of feature annotation.</text>
</comment>
<dbReference type="EMBL" id="CP096205">
    <property type="protein sequence ID" value="UPQ80544.1"/>
    <property type="molecule type" value="Genomic_DNA"/>
</dbReference>
<keyword evidence="1 6" id="KW-1277">Toxin-antitoxin system</keyword>
<evidence type="ECO:0000256" key="5">
    <source>
        <dbReference type="ARBA" id="ARBA00023125"/>
    </source>
</evidence>
<accession>A0ABY4KI96</accession>
<evidence type="ECO:0000313" key="8">
    <source>
        <dbReference type="EMBL" id="UPQ80544.1"/>
    </source>
</evidence>
<keyword evidence="4" id="KW-0548">Nucleotidyltransferase</keyword>
<sequence length="207" mass="23726">MTHVDNIPHILQHGITHRNSINANPNYISIGDGSLIDNRSSTNINVTNGSENVSESITIGDFIPFYFGIRTPMLYIIQNGYKGVKRQNPDDIIYCVTSVQQIIISNNLFYFTDGHANSKKGFTLIYDDKKINEIESLIDFKAAYNKNWKDDTDLDLKRRKEAEFLVKNDVPNNSILGYICFSDVSKNKLIKMEIEETKIVVKPNYYF</sequence>
<keyword evidence="5 6" id="KW-0238">DNA-binding</keyword>
<evidence type="ECO:0000256" key="1">
    <source>
        <dbReference type="ARBA" id="ARBA00022649"/>
    </source>
</evidence>
<dbReference type="Pfam" id="PF14487">
    <property type="entry name" value="DarT"/>
    <property type="match status" value="1"/>
</dbReference>
<evidence type="ECO:0000256" key="3">
    <source>
        <dbReference type="ARBA" id="ARBA00022679"/>
    </source>
</evidence>
<keyword evidence="3" id="KW-0808">Transferase</keyword>
<dbReference type="Proteomes" id="UP000830583">
    <property type="component" value="Chromosome"/>
</dbReference>
<proteinExistence type="inferred from homology"/>
<evidence type="ECO:0000259" key="7">
    <source>
        <dbReference type="PROSITE" id="PS52018"/>
    </source>
</evidence>
<evidence type="ECO:0000313" key="9">
    <source>
        <dbReference type="Proteomes" id="UP000830583"/>
    </source>
</evidence>
<organism evidence="8 9">
    <name type="scientific">Flavobacterium azooxidireducens</name>
    <dbReference type="NCBI Taxonomy" id="1871076"/>
    <lineage>
        <taxon>Bacteria</taxon>
        <taxon>Pseudomonadati</taxon>
        <taxon>Bacteroidota</taxon>
        <taxon>Flavobacteriia</taxon>
        <taxon>Flavobacteriales</taxon>
        <taxon>Flavobacteriaceae</taxon>
        <taxon>Flavobacterium</taxon>
    </lineage>
</organism>
<gene>
    <name evidence="8" type="ORF">M0M57_06805</name>
</gene>
<evidence type="ECO:0000256" key="4">
    <source>
        <dbReference type="ARBA" id="ARBA00022695"/>
    </source>
</evidence>
<reference evidence="8" key="1">
    <citation type="submission" date="2022-04" db="EMBL/GenBank/DDBJ databases">
        <title>Consumption of N2O by Flavobacterium azooxidireducens sp. nov. isolated from Decomposing Leaf Litter of Phragmites australis (Cav.).</title>
        <authorList>
            <person name="Behrendt U."/>
            <person name="Spanner T."/>
            <person name="Augustin J."/>
            <person name="Horn M.A."/>
            <person name="Kolb S."/>
            <person name="Ulrich A."/>
        </authorList>
    </citation>
    <scope>NUCLEOTIDE SEQUENCE</scope>
    <source>
        <strain evidence="8">IGB 4-14</strain>
    </source>
</reference>
<name>A0ABY4KI96_9FLAO</name>
<protein>
    <submittedName>
        <fullName evidence="8">DUF4433 domain-containing protein</fullName>
    </submittedName>
</protein>
<evidence type="ECO:0000256" key="6">
    <source>
        <dbReference type="PROSITE-ProRule" id="PRU01362"/>
    </source>
</evidence>
<keyword evidence="2" id="KW-0328">Glycosyltransferase</keyword>
<comment type="similarity">
    <text evidence="6">Belongs to the DarT ADP-ribosyltransferase family.</text>
</comment>
<keyword evidence="9" id="KW-1185">Reference proteome</keyword>
<evidence type="ECO:0000256" key="2">
    <source>
        <dbReference type="ARBA" id="ARBA00022676"/>
    </source>
</evidence>